<evidence type="ECO:0008006" key="4">
    <source>
        <dbReference type="Google" id="ProtNLM"/>
    </source>
</evidence>
<gene>
    <name evidence="2" type="ORF">Taro_000793</name>
</gene>
<evidence type="ECO:0000313" key="3">
    <source>
        <dbReference type="Proteomes" id="UP000652761"/>
    </source>
</evidence>
<sequence length="181" mass="20756">MSPKSKDMAGRRRRSAQSRRHEQSRKVKKFVKGLKPSVKARLLELDPRSLEEVLGMANKQESRVESYQGEKEAQKEGVPKPFQRQDRKMKKLMESQQPTGASGSEKPECIQCGKRHGGNACWRKEGRYFRCGSKDHRLRECPNLKTKFIPRDASSISIKEPRLVGDDLRDVTTGTRFDLRG</sequence>
<evidence type="ECO:0000256" key="1">
    <source>
        <dbReference type="SAM" id="MobiDB-lite"/>
    </source>
</evidence>
<feature type="compositionally biased region" description="Basic and acidic residues" evidence="1">
    <location>
        <begin position="1"/>
        <end position="10"/>
    </location>
</feature>
<dbReference type="OrthoDB" id="2272416at2759"/>
<evidence type="ECO:0000313" key="2">
    <source>
        <dbReference type="EMBL" id="MQL68553.1"/>
    </source>
</evidence>
<dbReference type="Proteomes" id="UP000652761">
    <property type="component" value="Unassembled WGS sequence"/>
</dbReference>
<feature type="compositionally biased region" description="Basic and acidic residues" evidence="1">
    <location>
        <begin position="60"/>
        <end position="86"/>
    </location>
</feature>
<feature type="region of interest" description="Disordered" evidence="1">
    <location>
        <begin position="1"/>
        <end position="33"/>
    </location>
</feature>
<protein>
    <recommendedName>
        <fullName evidence="4">Gag-pol polyprotein</fullName>
    </recommendedName>
</protein>
<accession>A0A843TGD5</accession>
<reference evidence="2" key="1">
    <citation type="submission" date="2017-07" db="EMBL/GenBank/DDBJ databases">
        <title>Taro Niue Genome Assembly and Annotation.</title>
        <authorList>
            <person name="Atibalentja N."/>
            <person name="Keating K."/>
            <person name="Fields C.J."/>
        </authorList>
    </citation>
    <scope>NUCLEOTIDE SEQUENCE</scope>
    <source>
        <strain evidence="2">Niue_2</strain>
        <tissue evidence="2">Leaf</tissue>
    </source>
</reference>
<comment type="caution">
    <text evidence="2">The sequence shown here is derived from an EMBL/GenBank/DDBJ whole genome shotgun (WGS) entry which is preliminary data.</text>
</comment>
<organism evidence="2 3">
    <name type="scientific">Colocasia esculenta</name>
    <name type="common">Wild taro</name>
    <name type="synonym">Arum esculentum</name>
    <dbReference type="NCBI Taxonomy" id="4460"/>
    <lineage>
        <taxon>Eukaryota</taxon>
        <taxon>Viridiplantae</taxon>
        <taxon>Streptophyta</taxon>
        <taxon>Embryophyta</taxon>
        <taxon>Tracheophyta</taxon>
        <taxon>Spermatophyta</taxon>
        <taxon>Magnoliopsida</taxon>
        <taxon>Liliopsida</taxon>
        <taxon>Araceae</taxon>
        <taxon>Aroideae</taxon>
        <taxon>Colocasieae</taxon>
        <taxon>Colocasia</taxon>
    </lineage>
</organism>
<feature type="region of interest" description="Disordered" evidence="1">
    <location>
        <begin position="56"/>
        <end position="108"/>
    </location>
</feature>
<proteinExistence type="predicted"/>
<keyword evidence="3" id="KW-1185">Reference proteome</keyword>
<dbReference type="EMBL" id="NMUH01000016">
    <property type="protein sequence ID" value="MQL68553.1"/>
    <property type="molecule type" value="Genomic_DNA"/>
</dbReference>
<name>A0A843TGD5_COLES</name>
<dbReference type="AlphaFoldDB" id="A0A843TGD5"/>